<evidence type="ECO:0000259" key="1">
    <source>
        <dbReference type="Pfam" id="PF06527"/>
    </source>
</evidence>
<organism evidence="2 3">
    <name type="scientific">Halarcobacter anaerophilus</name>
    <dbReference type="NCBI Taxonomy" id="877500"/>
    <lineage>
        <taxon>Bacteria</taxon>
        <taxon>Pseudomonadati</taxon>
        <taxon>Campylobacterota</taxon>
        <taxon>Epsilonproteobacteria</taxon>
        <taxon>Campylobacterales</taxon>
        <taxon>Arcobacteraceae</taxon>
        <taxon>Halarcobacter</taxon>
    </lineage>
</organism>
<dbReference type="InterPro" id="IPR009492">
    <property type="entry name" value="TniQ"/>
</dbReference>
<evidence type="ECO:0000313" key="2">
    <source>
        <dbReference type="EMBL" id="RXJ61214.1"/>
    </source>
</evidence>
<protein>
    <recommendedName>
        <fullName evidence="1">TniQ domain-containing protein</fullName>
    </recommendedName>
</protein>
<proteinExistence type="predicted"/>
<dbReference type="OrthoDB" id="6917259at2"/>
<accession>A0A4Q0XX23</accession>
<keyword evidence="3" id="KW-1185">Reference proteome</keyword>
<dbReference type="Proteomes" id="UP000290191">
    <property type="component" value="Unassembled WGS sequence"/>
</dbReference>
<sequence length="400" mass="48143">MKKQKRNRDWVQDYFFLIIPRPLKDELLSSWLTRMAIDHRRSLSEFISLFIRHEGSAISRTDLDFLYDEKLFNHLAQKSQLSKKEIFSLSLHSEEGHLFLCDENTLYPPLQIRKLTDKRTHNGLMYCPKCLAEDKIPYFRKKWRYNFYNACPKHKIFLTDRCWRCYNKISLPKIKHKKELCICYNCEKDLRESVTMPIHSNYEYGLKAIKWFEKGLSRGFFVINKQKIKSVFVFESLTYLRFLLDSKEKLNLEKFPLLEEYKTICKKLDRYNSKKTLSIKKEFILTSMVYYLFQNYPKNLVAFSRDNHLTHREFFHGFRNIPFWYKEMIDELIPMQNKIGREISESEVLGAIKYLKNQGNVVNQISVAEIVGCHFSIHKGFVKIYKKYTINNILPKKQRY</sequence>
<comment type="caution">
    <text evidence="2">The sequence shown here is derived from an EMBL/GenBank/DDBJ whole genome shotgun (WGS) entry which is preliminary data.</text>
</comment>
<name>A0A4Q0XX23_9BACT</name>
<evidence type="ECO:0000313" key="3">
    <source>
        <dbReference type="Proteomes" id="UP000290191"/>
    </source>
</evidence>
<feature type="domain" description="TniQ" evidence="1">
    <location>
        <begin position="18"/>
        <end position="158"/>
    </location>
</feature>
<reference evidence="2 3" key="1">
    <citation type="submission" date="2017-10" db="EMBL/GenBank/DDBJ databases">
        <title>Genomics of the genus Arcobacter.</title>
        <authorList>
            <person name="Perez-Cataluna A."/>
            <person name="Figueras M.J."/>
        </authorList>
    </citation>
    <scope>NUCLEOTIDE SEQUENCE [LARGE SCALE GENOMIC DNA]</scope>
    <source>
        <strain evidence="2 3">DSM 24636</strain>
    </source>
</reference>
<dbReference type="RefSeq" id="WP_129083024.1">
    <property type="nucleotide sequence ID" value="NZ_CP041070.1"/>
</dbReference>
<dbReference type="Pfam" id="PF06527">
    <property type="entry name" value="TniQ"/>
    <property type="match status" value="1"/>
</dbReference>
<dbReference type="EMBL" id="PDKO01000019">
    <property type="protein sequence ID" value="RXJ61214.1"/>
    <property type="molecule type" value="Genomic_DNA"/>
</dbReference>
<gene>
    <name evidence="2" type="ORF">CRV06_14460</name>
</gene>
<dbReference type="AlphaFoldDB" id="A0A4Q0XX23"/>